<name>A0A7J7FUJ6_CAMSI</name>
<dbReference type="Gene3D" id="2.40.70.10">
    <property type="entry name" value="Acid Proteases"/>
    <property type="match status" value="1"/>
</dbReference>
<feature type="domain" description="Retrotransposon gag" evidence="3">
    <location>
        <begin position="195"/>
        <end position="279"/>
    </location>
</feature>
<evidence type="ECO:0000313" key="6">
    <source>
        <dbReference type="Proteomes" id="UP000593564"/>
    </source>
</evidence>
<reference evidence="5 6" key="2">
    <citation type="submission" date="2020-07" db="EMBL/GenBank/DDBJ databases">
        <title>Genome assembly of wild tea tree DASZ reveals pedigree and selection history of tea varieties.</title>
        <authorList>
            <person name="Zhang W."/>
        </authorList>
    </citation>
    <scope>NUCLEOTIDE SEQUENCE [LARGE SCALE GENOMIC DNA]</scope>
    <source>
        <strain evidence="6">cv. G240</strain>
        <tissue evidence="5">Leaf</tissue>
    </source>
</reference>
<organism evidence="5 6">
    <name type="scientific">Camellia sinensis</name>
    <name type="common">Tea plant</name>
    <name type="synonym">Thea sinensis</name>
    <dbReference type="NCBI Taxonomy" id="4442"/>
    <lineage>
        <taxon>Eukaryota</taxon>
        <taxon>Viridiplantae</taxon>
        <taxon>Streptophyta</taxon>
        <taxon>Embryophyta</taxon>
        <taxon>Tracheophyta</taxon>
        <taxon>Spermatophyta</taxon>
        <taxon>Magnoliopsida</taxon>
        <taxon>eudicotyledons</taxon>
        <taxon>Gunneridae</taxon>
        <taxon>Pentapetalae</taxon>
        <taxon>asterids</taxon>
        <taxon>Ericales</taxon>
        <taxon>Theaceae</taxon>
        <taxon>Camellia</taxon>
    </lineage>
</organism>
<feature type="compositionally biased region" description="Low complexity" evidence="1">
    <location>
        <begin position="1306"/>
        <end position="1317"/>
    </location>
</feature>
<feature type="compositionally biased region" description="Polar residues" evidence="1">
    <location>
        <begin position="463"/>
        <end position="474"/>
    </location>
</feature>
<dbReference type="EMBL" id="JACBKZ010000014">
    <property type="protein sequence ID" value="KAF5931681.1"/>
    <property type="molecule type" value="Genomic_DNA"/>
</dbReference>
<evidence type="ECO:0000256" key="1">
    <source>
        <dbReference type="SAM" id="MobiDB-lite"/>
    </source>
</evidence>
<dbReference type="Pfam" id="PF17919">
    <property type="entry name" value="RT_RNaseH_2"/>
    <property type="match status" value="1"/>
</dbReference>
<dbReference type="InterPro" id="IPR053134">
    <property type="entry name" value="RNA-dir_DNA_polymerase"/>
</dbReference>
<feature type="compositionally biased region" description="Basic and acidic residues" evidence="1">
    <location>
        <begin position="537"/>
        <end position="546"/>
    </location>
</feature>
<feature type="region of interest" description="Disordered" evidence="1">
    <location>
        <begin position="1288"/>
        <end position="1327"/>
    </location>
</feature>
<feature type="region of interest" description="Disordered" evidence="1">
    <location>
        <begin position="798"/>
        <end position="825"/>
    </location>
</feature>
<dbReference type="InterPro" id="IPR043502">
    <property type="entry name" value="DNA/RNA_pol_sf"/>
</dbReference>
<dbReference type="Pfam" id="PF00078">
    <property type="entry name" value="RVT_1"/>
    <property type="match status" value="1"/>
</dbReference>
<reference evidence="6" key="1">
    <citation type="journal article" date="2020" name="Nat. Commun.">
        <title>Genome assembly of wild tea tree DASZ reveals pedigree and selection history of tea varieties.</title>
        <authorList>
            <person name="Zhang W."/>
            <person name="Zhang Y."/>
            <person name="Qiu H."/>
            <person name="Guo Y."/>
            <person name="Wan H."/>
            <person name="Zhang X."/>
            <person name="Scossa F."/>
            <person name="Alseekh S."/>
            <person name="Zhang Q."/>
            <person name="Wang P."/>
            <person name="Xu L."/>
            <person name="Schmidt M.H."/>
            <person name="Jia X."/>
            <person name="Li D."/>
            <person name="Zhu A."/>
            <person name="Guo F."/>
            <person name="Chen W."/>
            <person name="Ni D."/>
            <person name="Usadel B."/>
            <person name="Fernie A.R."/>
            <person name="Wen W."/>
        </authorList>
    </citation>
    <scope>NUCLEOTIDE SEQUENCE [LARGE SCALE GENOMIC DNA]</scope>
    <source>
        <strain evidence="6">cv. G240</strain>
    </source>
</reference>
<dbReference type="Gene3D" id="3.10.10.10">
    <property type="entry name" value="HIV Type 1 Reverse Transcriptase, subunit A, domain 1"/>
    <property type="match status" value="1"/>
</dbReference>
<feature type="compositionally biased region" description="Basic and acidic residues" evidence="1">
    <location>
        <begin position="804"/>
        <end position="825"/>
    </location>
</feature>
<dbReference type="InterPro" id="IPR021109">
    <property type="entry name" value="Peptidase_aspartic_dom_sf"/>
</dbReference>
<protein>
    <recommendedName>
        <fullName evidence="7">Reverse transcriptase domain-containing protein</fullName>
    </recommendedName>
</protein>
<dbReference type="InterPro" id="IPR043128">
    <property type="entry name" value="Rev_trsase/Diguanyl_cyclase"/>
</dbReference>
<evidence type="ECO:0000259" key="2">
    <source>
        <dbReference type="Pfam" id="PF00078"/>
    </source>
</evidence>
<dbReference type="Pfam" id="PF03732">
    <property type="entry name" value="Retrotrans_gag"/>
    <property type="match status" value="1"/>
</dbReference>
<feature type="domain" description="Reverse transcriptase/retrotransposon-derived protein RNase H-like" evidence="4">
    <location>
        <begin position="1744"/>
        <end position="1791"/>
    </location>
</feature>
<dbReference type="Gene3D" id="3.30.70.270">
    <property type="match status" value="2"/>
</dbReference>
<dbReference type="SUPFAM" id="SSF56672">
    <property type="entry name" value="DNA/RNA polymerases"/>
    <property type="match status" value="1"/>
</dbReference>
<evidence type="ECO:0008006" key="7">
    <source>
        <dbReference type="Google" id="ProtNLM"/>
    </source>
</evidence>
<dbReference type="PANTHER" id="PTHR24559">
    <property type="entry name" value="TRANSPOSON TY3-I GAG-POL POLYPROTEIN"/>
    <property type="match status" value="1"/>
</dbReference>
<feature type="region of interest" description="Disordered" evidence="1">
    <location>
        <begin position="458"/>
        <end position="479"/>
    </location>
</feature>
<sequence length="1791" mass="200858">MAILEEMVRQLQESMKVMQQDVVRQAEFAKQQATVMNEQAELIMRLQQQTGASASQQVPSPPRVPIPEETPNARNVQEDTDLPKGPAPPPIPPQLSKAPTPVNIPDSPFEFEVDPTALKLSKLEKMFKRSQGVKTIPDIEDGYTDATVTLPDRFKMPHIDRFDGSGDPMVHLRLFSDILRPMGLTRLQKLSLFGRTLSGVAAIWYAKLEDDVKRSWDEMAEAFILQYSYNTQIEITTRDLEATRQEPKESFSEFVTRWRAKASMMTLRPTDKDQIRMIVHNLQPKLMQKMIVLPFPTFSDLHEMGVQIEDALKQGLIDNDREQPRRTFNRNTNAGPSGAITTRTSEVSMVTTNPPSRTMAAAPFSGASGNNPQTVKYPPKNTRTFAPLYMPLSKALGVLIRKGHLKPLEPRPLPERLPAAHNPTKYCAFHQQHGHDTDLCFRLRHEIQDLIDNGVILPPEKPNVTTNPLPTHNQTPPPKRVNFIQARVVPYDPSIYITPSHLPKPEVFLPDCTDLCMMDISITQPKPTVVTIENRREKTPKEKGVVEPESAESGSGVGNAYSPSDYILSIGQDRPDMELPTEGELCVIQGDSLGQGTDDVTTVEEDLAKLQFYNNQDPGDLAVNWFDYEESTEATGWLDDQPDVVEEFRPQQGPIGARISVTAGRVEEQSASPESAGVENFARDWSISSTGIIEQLAALTQSGQERFEDFKRIRKAKAHVGTETAINIEMENTASIGIEGTASMRTVMPESDRCLSAADGMWWEDDDLCLAHTDEDWGTNQSDDTWYIGEVDHMTRSRRYFKPPHLDQPETSGKDREAEKQKEKQLEDEAVLRQLKKIQADISIWGLLMDSRVHRQVVLSAMDKAKLSIDTTPEQLVGLVFSGGATPMLTFSDKELPPEGVNHNKTLYISVECRDKWIPVVLVDTGSVINVCPARTAYAIGLKIADFVPTAQVIRAYDNTSWEVMRTVMIQTKVGPGQHEIDFHVLEVPATFNLLLGRPWLHQVKAVSSTLHQVVKYPYGKGVAIVFGNSSIHPPPEVSTPVLEIEHGMEDVFISGFTLAEARVVQDIMAANEGVYVSAQAVYLMNKLQHIPGMGLGKSGRKGVAALAEVPHNPHTFGLGYLPTKENWIRKGKEMAGRARAKQMGKPFDLMHRPIQDTLNERFVREGEDFPFCGFPKPWLNAERKRVPGFEIFFDLQLPGDDIAEEQTDPLAEDEQSKEAQSEDAENEIGVALACLLSDPPIEQKCLGDNSSVCMIGNETAADLPSTILDASIAPSLVWQYEEGFLSSSTGSGSEPESDSTESCESESGSSSTESESGIPRGDNPDATVLSRSSFSFSFESVVTEELNDLEVFNENDVDVVSEYFSVPLIYCLNQDFQNFDENDEEEIPPVLQRLIDQEQERFVKPLMDEITTVNVGTEKDPQLVQIGSTLSSKEHERLVALLKDFKDVFAWSYEDMPGIDPEIVQHRIPLDPEAQPIKQKLRRIRPDWAIKIKEEVTKQIDAGFLLVSEYPTWLANIVPVPKKDGKIRVCVDFRDLNRASPKDDFPLPHIDELVDFTAGHALLSFMDGFSGYNQIVMAPEDREKTTFTTPWGTYCYRVMPFRLKNAGVTYQRAATTILHDMIHKEVEVYVDDMIVKSKEREGHYTALQKFFQRISEFRLRLNPQKCTFGVTAGKMLGFLITQRGIEVDPSKIKAILEMPPPRTENEVRSFLGKVQFIRRFISKLTLTCEPLFGLLKKGKKFQWDGRCQAAFEQIKEYLQNPPVLSPPEPGKSLILYLSVTETTMGCMLAQ</sequence>
<dbReference type="FunFam" id="3.30.70.270:FF:000020">
    <property type="entry name" value="Transposon Tf2-6 polyprotein-like Protein"/>
    <property type="match status" value="1"/>
</dbReference>
<accession>A0A7J7FUJ6</accession>
<dbReference type="InterPro" id="IPR000477">
    <property type="entry name" value="RT_dom"/>
</dbReference>
<comment type="caution">
    <text evidence="5">The sequence shown here is derived from an EMBL/GenBank/DDBJ whole genome shotgun (WGS) entry which is preliminary data.</text>
</comment>
<evidence type="ECO:0000259" key="3">
    <source>
        <dbReference type="Pfam" id="PF03732"/>
    </source>
</evidence>
<feature type="compositionally biased region" description="Acidic residues" evidence="1">
    <location>
        <begin position="1296"/>
        <end position="1305"/>
    </location>
</feature>
<dbReference type="CDD" id="cd00303">
    <property type="entry name" value="retropepsin_like"/>
    <property type="match status" value="1"/>
</dbReference>
<dbReference type="InterPro" id="IPR041577">
    <property type="entry name" value="RT_RNaseH_2"/>
</dbReference>
<dbReference type="Proteomes" id="UP000593564">
    <property type="component" value="Unassembled WGS sequence"/>
</dbReference>
<feature type="region of interest" description="Disordered" evidence="1">
    <location>
        <begin position="537"/>
        <end position="559"/>
    </location>
</feature>
<gene>
    <name evidence="5" type="ORF">HYC85_027852</name>
</gene>
<proteinExistence type="predicted"/>
<feature type="compositionally biased region" description="Polar residues" evidence="1">
    <location>
        <begin position="48"/>
        <end position="58"/>
    </location>
</feature>
<dbReference type="CDD" id="cd01647">
    <property type="entry name" value="RT_LTR"/>
    <property type="match status" value="1"/>
</dbReference>
<keyword evidence="6" id="KW-1185">Reference proteome</keyword>
<feature type="region of interest" description="Disordered" evidence="1">
    <location>
        <begin position="48"/>
        <end position="98"/>
    </location>
</feature>
<feature type="domain" description="Reverse transcriptase" evidence="2">
    <location>
        <begin position="1521"/>
        <end position="1679"/>
    </location>
</feature>
<dbReference type="SUPFAM" id="SSF50630">
    <property type="entry name" value="Acid proteases"/>
    <property type="match status" value="1"/>
</dbReference>
<evidence type="ECO:0000259" key="4">
    <source>
        <dbReference type="Pfam" id="PF17919"/>
    </source>
</evidence>
<dbReference type="InterPro" id="IPR005162">
    <property type="entry name" value="Retrotrans_gag_dom"/>
</dbReference>
<evidence type="ECO:0000313" key="5">
    <source>
        <dbReference type="EMBL" id="KAF5931681.1"/>
    </source>
</evidence>
<dbReference type="PANTHER" id="PTHR24559:SF457">
    <property type="entry name" value="RNA-DIRECTED DNA POLYMERASE HOMOLOG"/>
    <property type="match status" value="1"/>
</dbReference>